<proteinExistence type="predicted"/>
<accession>A0ABU8FNI8</accession>
<name>A0ABU8FNI8_9BACI</name>
<dbReference type="EMBL" id="JBAWSX010000014">
    <property type="protein sequence ID" value="MEI4803466.1"/>
    <property type="molecule type" value="Genomic_DNA"/>
</dbReference>
<protein>
    <submittedName>
        <fullName evidence="1">YheC/YheD family protein</fullName>
    </submittedName>
</protein>
<evidence type="ECO:0000313" key="1">
    <source>
        <dbReference type="EMBL" id="MEI4803466.1"/>
    </source>
</evidence>
<comment type="caution">
    <text evidence="1">The sequence shown here is derived from an EMBL/GenBank/DDBJ whole genome shotgun (WGS) entry which is preliminary data.</text>
</comment>
<gene>
    <name evidence="1" type="ORF">WAZ07_19775</name>
</gene>
<organism evidence="1 2">
    <name type="scientific">Bacillus bruguierae</name>
    <dbReference type="NCBI Taxonomy" id="3127667"/>
    <lineage>
        <taxon>Bacteria</taxon>
        <taxon>Bacillati</taxon>
        <taxon>Bacillota</taxon>
        <taxon>Bacilli</taxon>
        <taxon>Bacillales</taxon>
        <taxon>Bacillaceae</taxon>
        <taxon>Bacillus</taxon>
    </lineage>
</organism>
<dbReference type="RefSeq" id="WP_336473805.1">
    <property type="nucleotide sequence ID" value="NZ_JBAWSX010000014.1"/>
</dbReference>
<sequence length="354" mass="41943">MILGLLTSRFHHEREYYTEIAKRACSHHITVAQFTPFNINPKTELVDGLLFDANQQDWIEQQFVIPSHIYNRCTYKNEKNFKKALPIIKWLQRRPQSLFLNDELPNETDMYEILVKNKKLAPYVPLIKHANEKTTLQLLQMKKDLVIKPLHSLSKQNMYHISYQNRLFHVTTLERNHFLTKKFQTRNTFLSWLQSLLQTCKYTVRPMAQASPVHIRSLLQKNKQGTWEEQEKLVQIDDTPCSFLFPLTEQTRFIPFTKWQHQLSKIDFTLLQDSLHIITKETPKALDGVTSHLFELELSIIMDNNGAVWLYQVDTNPTYTNFIQHNVDLAEKVYTAPLHYYRHISRSKNSKLEM</sequence>
<keyword evidence="2" id="KW-1185">Reference proteome</keyword>
<dbReference type="Proteomes" id="UP001372526">
    <property type="component" value="Unassembled WGS sequence"/>
</dbReference>
<evidence type="ECO:0000313" key="2">
    <source>
        <dbReference type="Proteomes" id="UP001372526"/>
    </source>
</evidence>
<dbReference type="InterPro" id="IPR026838">
    <property type="entry name" value="YheC/D"/>
</dbReference>
<dbReference type="Pfam" id="PF14398">
    <property type="entry name" value="ATPgrasp_YheCD"/>
    <property type="match status" value="1"/>
</dbReference>
<reference evidence="1 2" key="1">
    <citation type="submission" date="2024-01" db="EMBL/GenBank/DDBJ databases">
        <title>Seven novel Bacillus-like species.</title>
        <authorList>
            <person name="Liu G."/>
        </authorList>
    </citation>
    <scope>NUCLEOTIDE SEQUENCE [LARGE SCALE GENOMIC DNA]</scope>
    <source>
        <strain evidence="1 2">FJAT-51639</strain>
    </source>
</reference>